<evidence type="ECO:0000313" key="11">
    <source>
        <dbReference type="Proteomes" id="UP000075578"/>
    </source>
</evidence>
<dbReference type="Pfam" id="PF17159">
    <property type="entry name" value="MASE3"/>
    <property type="match status" value="1"/>
</dbReference>
<dbReference type="SMART" id="SM00091">
    <property type="entry name" value="PAS"/>
    <property type="match status" value="1"/>
</dbReference>
<dbReference type="Pfam" id="PF00989">
    <property type="entry name" value="PAS"/>
    <property type="match status" value="1"/>
</dbReference>
<dbReference type="SUPFAM" id="SSF55874">
    <property type="entry name" value="ATPase domain of HSP90 chaperone/DNA topoisomerase II/histidine kinase"/>
    <property type="match status" value="1"/>
</dbReference>
<protein>
    <recommendedName>
        <fullName evidence="2">histidine kinase</fullName>
        <ecNumber evidence="2">2.7.13.3</ecNumber>
    </recommendedName>
</protein>
<sequence>MSEVVASLLFFLAFYAHYRKRNKFDKKLFHYLTISIGFMIATEAFFIFDIQTYDITRILVPYLKAISFYILYKALVEYNLEKPYSLLFKELKESEEKYRLIVDNTSDLVFLIDLEGNFLFMNKGIEKHTGFRESEIVGKNIRDFLSPKSYHEAMNRIQLRLKGLVELPKYEVEIISKNKEIIIFELNTSPIYNNGKLESILIVARDVSERKRNEEKINNLNETIKILNKILRHDILNDLTLLLNIVDSCKDGDEVMKKRVFSTINKSVSLIERMRELEQAVTSGDGLRQCKVIDFVDLVTRHHPEVEFTIKGDCTIMADDALISVIENLVSNAIMHGKTKKINAILKDQEKYCEIRIADYGIGIPNHIKDKIFEEGFSYGESKSSGLGLFIVKKVIERYGGEIRVEDNKPKGSVFIIKLKKN</sequence>
<dbReference type="AlphaFoldDB" id="A0A150IVH2"/>
<evidence type="ECO:0000256" key="3">
    <source>
        <dbReference type="ARBA" id="ARBA00022553"/>
    </source>
</evidence>
<dbReference type="InterPro" id="IPR005467">
    <property type="entry name" value="His_kinase_dom"/>
</dbReference>
<dbReference type="Proteomes" id="UP000075578">
    <property type="component" value="Unassembled WGS sequence"/>
</dbReference>
<dbReference type="CDD" id="cd00130">
    <property type="entry name" value="PAS"/>
    <property type="match status" value="1"/>
</dbReference>
<comment type="catalytic activity">
    <reaction evidence="1">
        <text>ATP + protein L-histidine = ADP + protein N-phospho-L-histidine.</text>
        <dbReference type="EC" id="2.7.13.3"/>
    </reaction>
</comment>
<dbReference type="InterPro" id="IPR003594">
    <property type="entry name" value="HATPase_dom"/>
</dbReference>
<keyword evidence="4" id="KW-0808">Transferase</keyword>
<evidence type="ECO:0000256" key="6">
    <source>
        <dbReference type="SAM" id="Phobius"/>
    </source>
</evidence>
<dbReference type="PANTHER" id="PTHR43304:SF1">
    <property type="entry name" value="PAC DOMAIN-CONTAINING PROTEIN"/>
    <property type="match status" value="1"/>
</dbReference>
<reference evidence="10 11" key="1">
    <citation type="journal article" date="2016" name="ISME J.">
        <title>Chasing the elusive Euryarchaeota class WSA2: genomes reveal a uniquely fastidious methyl-reducing methanogen.</title>
        <authorList>
            <person name="Nobu M.K."/>
            <person name="Narihiro T."/>
            <person name="Kuroda K."/>
            <person name="Mei R."/>
            <person name="Liu W.T."/>
        </authorList>
    </citation>
    <scope>NUCLEOTIDE SEQUENCE [LARGE SCALE GENOMIC DNA]</scope>
    <source>
        <strain evidence="10">U1lsi0528_Bin089</strain>
    </source>
</reference>
<evidence type="ECO:0000259" key="8">
    <source>
        <dbReference type="PROSITE" id="PS50112"/>
    </source>
</evidence>
<keyword evidence="6" id="KW-1133">Transmembrane helix</keyword>
<dbReference type="EMBL" id="LNGD01000121">
    <property type="protein sequence ID" value="KYC48986.1"/>
    <property type="molecule type" value="Genomic_DNA"/>
</dbReference>
<dbReference type="SMART" id="SM00387">
    <property type="entry name" value="HATPase_c"/>
    <property type="match status" value="1"/>
</dbReference>
<feature type="domain" description="PAS" evidence="8">
    <location>
        <begin position="94"/>
        <end position="164"/>
    </location>
</feature>
<keyword evidence="6" id="KW-0812">Transmembrane</keyword>
<dbReference type="Pfam" id="PF02518">
    <property type="entry name" value="HATPase_c"/>
    <property type="match status" value="1"/>
</dbReference>
<dbReference type="InterPro" id="IPR036890">
    <property type="entry name" value="HATPase_C_sf"/>
</dbReference>
<dbReference type="GO" id="GO:0006355">
    <property type="term" value="P:regulation of DNA-templated transcription"/>
    <property type="evidence" value="ECO:0007669"/>
    <property type="project" value="InterPro"/>
</dbReference>
<dbReference type="GO" id="GO:0004673">
    <property type="term" value="F:protein histidine kinase activity"/>
    <property type="evidence" value="ECO:0007669"/>
    <property type="project" value="UniProtKB-EC"/>
</dbReference>
<proteinExistence type="predicted"/>
<accession>A0A150IVH2</accession>
<dbReference type="InterPro" id="IPR033425">
    <property type="entry name" value="MASE3"/>
</dbReference>
<organism evidence="10 11">
    <name type="scientific">Candidatus Methanofastidiosum methylothiophilum</name>
    <dbReference type="NCBI Taxonomy" id="1705564"/>
    <lineage>
        <taxon>Archaea</taxon>
        <taxon>Methanobacteriati</taxon>
        <taxon>Methanobacteriota</taxon>
        <taxon>Stenosarchaea group</taxon>
        <taxon>Candidatus Methanofastidiosia</taxon>
        <taxon>Candidatus Methanofastidiosales</taxon>
        <taxon>Candidatus Methanofastidiosaceae</taxon>
        <taxon>Candidatus Methanofastidiosum</taxon>
    </lineage>
</organism>
<evidence type="ECO:0000256" key="4">
    <source>
        <dbReference type="ARBA" id="ARBA00022679"/>
    </source>
</evidence>
<dbReference type="PRINTS" id="PR00344">
    <property type="entry name" value="BCTRLSENSOR"/>
</dbReference>
<keyword evidence="6" id="KW-0472">Membrane</keyword>
<name>A0A150IVH2_9EURY</name>
<dbReference type="PATRIC" id="fig|1705564.3.peg.1604"/>
<evidence type="ECO:0000256" key="1">
    <source>
        <dbReference type="ARBA" id="ARBA00000085"/>
    </source>
</evidence>
<dbReference type="Gene3D" id="3.30.565.10">
    <property type="entry name" value="Histidine kinase-like ATPase, C-terminal domain"/>
    <property type="match status" value="1"/>
</dbReference>
<evidence type="ECO:0000256" key="2">
    <source>
        <dbReference type="ARBA" id="ARBA00012438"/>
    </source>
</evidence>
<evidence type="ECO:0000256" key="5">
    <source>
        <dbReference type="ARBA" id="ARBA00022777"/>
    </source>
</evidence>
<dbReference type="SUPFAM" id="SSF55785">
    <property type="entry name" value="PYP-like sensor domain (PAS domain)"/>
    <property type="match status" value="1"/>
</dbReference>
<dbReference type="PROSITE" id="PS50113">
    <property type="entry name" value="PAC"/>
    <property type="match status" value="1"/>
</dbReference>
<dbReference type="PROSITE" id="PS50112">
    <property type="entry name" value="PAS"/>
    <property type="match status" value="1"/>
</dbReference>
<feature type="domain" description="PAC" evidence="9">
    <location>
        <begin position="168"/>
        <end position="219"/>
    </location>
</feature>
<dbReference type="SMART" id="SM00086">
    <property type="entry name" value="PAC"/>
    <property type="match status" value="1"/>
</dbReference>
<dbReference type="InterPro" id="IPR004358">
    <property type="entry name" value="Sig_transdc_His_kin-like_C"/>
</dbReference>
<evidence type="ECO:0000259" key="9">
    <source>
        <dbReference type="PROSITE" id="PS50113"/>
    </source>
</evidence>
<dbReference type="PROSITE" id="PS50109">
    <property type="entry name" value="HIS_KIN"/>
    <property type="match status" value="1"/>
</dbReference>
<keyword evidence="5 10" id="KW-0418">Kinase</keyword>
<comment type="caution">
    <text evidence="10">The sequence shown here is derived from an EMBL/GenBank/DDBJ whole genome shotgun (WGS) entry which is preliminary data.</text>
</comment>
<dbReference type="InterPro" id="IPR001610">
    <property type="entry name" value="PAC"/>
</dbReference>
<dbReference type="EC" id="2.7.13.3" evidence="2"/>
<dbReference type="InterPro" id="IPR052162">
    <property type="entry name" value="Sensor_kinase/Photoreceptor"/>
</dbReference>
<evidence type="ECO:0000313" key="10">
    <source>
        <dbReference type="EMBL" id="KYC48986.1"/>
    </source>
</evidence>
<gene>
    <name evidence="10" type="ORF">AMQ74_01513</name>
</gene>
<dbReference type="Gene3D" id="3.30.450.20">
    <property type="entry name" value="PAS domain"/>
    <property type="match status" value="1"/>
</dbReference>
<dbReference type="InterPro" id="IPR000700">
    <property type="entry name" value="PAS-assoc_C"/>
</dbReference>
<dbReference type="InterPro" id="IPR013767">
    <property type="entry name" value="PAS_fold"/>
</dbReference>
<dbReference type="InterPro" id="IPR000014">
    <property type="entry name" value="PAS"/>
</dbReference>
<dbReference type="InterPro" id="IPR035965">
    <property type="entry name" value="PAS-like_dom_sf"/>
</dbReference>
<evidence type="ECO:0000259" key="7">
    <source>
        <dbReference type="PROSITE" id="PS50109"/>
    </source>
</evidence>
<dbReference type="PANTHER" id="PTHR43304">
    <property type="entry name" value="PHYTOCHROME-LIKE PROTEIN CPH1"/>
    <property type="match status" value="1"/>
</dbReference>
<dbReference type="CDD" id="cd00075">
    <property type="entry name" value="HATPase"/>
    <property type="match status" value="1"/>
</dbReference>
<feature type="transmembrane region" description="Helical" evidence="6">
    <location>
        <begin position="29"/>
        <end position="48"/>
    </location>
</feature>
<keyword evidence="3" id="KW-0597">Phosphoprotein</keyword>
<feature type="domain" description="Histidine kinase" evidence="7">
    <location>
        <begin position="322"/>
        <end position="422"/>
    </location>
</feature>
<dbReference type="NCBIfam" id="TIGR00229">
    <property type="entry name" value="sensory_box"/>
    <property type="match status" value="1"/>
</dbReference>